<dbReference type="GO" id="GO:0007096">
    <property type="term" value="P:regulation of exit from mitosis"/>
    <property type="evidence" value="ECO:0007669"/>
    <property type="project" value="TreeGrafter"/>
</dbReference>
<feature type="compositionally biased region" description="Low complexity" evidence="5">
    <location>
        <begin position="30"/>
        <end position="53"/>
    </location>
</feature>
<keyword evidence="2 6" id="KW-0812">Transmembrane</keyword>
<dbReference type="STRING" id="1890683.A0A427Y3P1"/>
<evidence type="ECO:0000256" key="3">
    <source>
        <dbReference type="ARBA" id="ARBA00022989"/>
    </source>
</evidence>
<dbReference type="PANTHER" id="PTHR28293:SF1">
    <property type="entry name" value="NUCLEAR RIM PROTEIN 1"/>
    <property type="match status" value="1"/>
</dbReference>
<feature type="compositionally biased region" description="Basic and acidic residues" evidence="5">
    <location>
        <begin position="144"/>
        <end position="154"/>
    </location>
</feature>
<feature type="transmembrane region" description="Helical" evidence="6">
    <location>
        <begin position="266"/>
        <end position="289"/>
    </location>
</feature>
<dbReference type="Proteomes" id="UP000279259">
    <property type="component" value="Unassembled WGS sequence"/>
</dbReference>
<feature type="region of interest" description="Disordered" evidence="5">
    <location>
        <begin position="301"/>
        <end position="341"/>
    </location>
</feature>
<accession>A0A427Y3P1</accession>
<proteinExistence type="predicted"/>
<dbReference type="GO" id="GO:0012505">
    <property type="term" value="C:endomembrane system"/>
    <property type="evidence" value="ECO:0007669"/>
    <property type="project" value="UniProtKB-SubCell"/>
</dbReference>
<sequence>MSQSPLARSTRRSLPAFAHPPSRLSKSHTTDSLSPSSASSTPSKSTLTPSKSSRASFKTDNTPASSLRYRDASTSTLPRTPDVSSQVGTPTGNGLGNGDGRDRRDRTPHTPIHYSPFATSTPDAGLSKSASIPFDMAGSAKAARRAEQDKERRKSVGAVETPNKRKRLVRQKSTLKRLSELPQSVVDYTLLHFPTSIHAILPPAHLANPISLVLHTIHFLLVAPLFSERDEPSSILRSGREGVGAGGRWGRWEDEQKARGRGLAGGWTMVVFTLLLVALAAANSIYLFTRFRTYDMQMRSAQEPVSSPNASPVPAPKRSDTPDDPFVEPSPERQESNSNTAILRTTGKLALTVVKWTCRAVMSGLGRPSSSPADFCLNFFCAYPPSAPLLTHLLTPLHPLLTPLIHLTSALLLSHLATSFSQLVKDRLVLSAEVMREYDRRFVYKRVFASRVDRSVQTSQAEMVF</sequence>
<dbReference type="InterPro" id="IPR018819">
    <property type="entry name" value="Nur1/Mug154"/>
</dbReference>
<feature type="compositionally biased region" description="Polar residues" evidence="5">
    <location>
        <begin position="72"/>
        <end position="87"/>
    </location>
</feature>
<feature type="compositionally biased region" description="Basic and acidic residues" evidence="5">
    <location>
        <begin position="99"/>
        <end position="108"/>
    </location>
</feature>
<comment type="subcellular location">
    <subcellularLocation>
        <location evidence="1">Endomembrane system</location>
        <topology evidence="1">Multi-pass membrane protein</topology>
    </subcellularLocation>
</comment>
<keyword evidence="4 6" id="KW-0472">Membrane</keyword>
<evidence type="ECO:0000256" key="2">
    <source>
        <dbReference type="ARBA" id="ARBA00022692"/>
    </source>
</evidence>
<organism evidence="7 8">
    <name type="scientific">Saitozyma podzolica</name>
    <dbReference type="NCBI Taxonomy" id="1890683"/>
    <lineage>
        <taxon>Eukaryota</taxon>
        <taxon>Fungi</taxon>
        <taxon>Dikarya</taxon>
        <taxon>Basidiomycota</taxon>
        <taxon>Agaricomycotina</taxon>
        <taxon>Tremellomycetes</taxon>
        <taxon>Tremellales</taxon>
        <taxon>Trimorphomycetaceae</taxon>
        <taxon>Saitozyma</taxon>
    </lineage>
</organism>
<dbReference type="Pfam" id="PF10332">
    <property type="entry name" value="DUF2418"/>
    <property type="match status" value="1"/>
</dbReference>
<keyword evidence="8" id="KW-1185">Reference proteome</keyword>
<gene>
    <name evidence="7" type="ORF">EHS25_003840</name>
</gene>
<dbReference type="EMBL" id="RSCD01000019">
    <property type="protein sequence ID" value="RSH85699.1"/>
    <property type="molecule type" value="Genomic_DNA"/>
</dbReference>
<evidence type="ECO:0000256" key="4">
    <source>
        <dbReference type="ARBA" id="ARBA00023136"/>
    </source>
</evidence>
<evidence type="ECO:0000256" key="1">
    <source>
        <dbReference type="ARBA" id="ARBA00004127"/>
    </source>
</evidence>
<evidence type="ECO:0000313" key="7">
    <source>
        <dbReference type="EMBL" id="RSH85699.1"/>
    </source>
</evidence>
<dbReference type="PANTHER" id="PTHR28293">
    <property type="entry name" value="NUCLEAR RIM PROTEIN 1"/>
    <property type="match status" value="1"/>
</dbReference>
<dbReference type="AlphaFoldDB" id="A0A427Y3P1"/>
<evidence type="ECO:0000313" key="8">
    <source>
        <dbReference type="Proteomes" id="UP000279259"/>
    </source>
</evidence>
<dbReference type="OrthoDB" id="3363151at2759"/>
<dbReference type="GO" id="GO:0043007">
    <property type="term" value="P:maintenance of rDNA"/>
    <property type="evidence" value="ECO:0007669"/>
    <property type="project" value="TreeGrafter"/>
</dbReference>
<protein>
    <submittedName>
        <fullName evidence="7">Uncharacterized protein</fullName>
    </submittedName>
</protein>
<feature type="compositionally biased region" description="Polar residues" evidence="5">
    <location>
        <begin position="54"/>
        <end position="65"/>
    </location>
</feature>
<evidence type="ECO:0000256" key="5">
    <source>
        <dbReference type="SAM" id="MobiDB-lite"/>
    </source>
</evidence>
<feature type="region of interest" description="Disordered" evidence="5">
    <location>
        <begin position="1"/>
        <end position="165"/>
    </location>
</feature>
<comment type="caution">
    <text evidence="7">The sequence shown here is derived from an EMBL/GenBank/DDBJ whole genome shotgun (WGS) entry which is preliminary data.</text>
</comment>
<evidence type="ECO:0000256" key="6">
    <source>
        <dbReference type="SAM" id="Phobius"/>
    </source>
</evidence>
<name>A0A427Y3P1_9TREE</name>
<reference evidence="7 8" key="1">
    <citation type="submission" date="2018-11" db="EMBL/GenBank/DDBJ databases">
        <title>Genome sequence of Saitozyma podzolica DSM 27192.</title>
        <authorList>
            <person name="Aliyu H."/>
            <person name="Gorte O."/>
            <person name="Ochsenreither K."/>
        </authorList>
    </citation>
    <scope>NUCLEOTIDE SEQUENCE [LARGE SCALE GENOMIC DNA]</scope>
    <source>
        <strain evidence="7 8">DSM 27192</strain>
    </source>
</reference>
<keyword evidence="3 6" id="KW-1133">Transmembrane helix</keyword>